<feature type="region of interest" description="Disordered" evidence="2">
    <location>
        <begin position="68"/>
        <end position="89"/>
    </location>
</feature>
<dbReference type="PROSITE" id="PS50102">
    <property type="entry name" value="RRM"/>
    <property type="match status" value="1"/>
</dbReference>
<reference evidence="4" key="1">
    <citation type="journal article" date="2020" name="Fungal Divers.">
        <title>Resolving the Mortierellaceae phylogeny through synthesis of multi-gene phylogenetics and phylogenomics.</title>
        <authorList>
            <person name="Vandepol N."/>
            <person name="Liber J."/>
            <person name="Desiro A."/>
            <person name="Na H."/>
            <person name="Kennedy M."/>
            <person name="Barry K."/>
            <person name="Grigoriev I.V."/>
            <person name="Miller A.N."/>
            <person name="O'Donnell K."/>
            <person name="Stajich J.E."/>
            <person name="Bonito G."/>
        </authorList>
    </citation>
    <scope>NUCLEOTIDE SEQUENCE</scope>
    <source>
        <strain evidence="4">NVP60</strain>
    </source>
</reference>
<dbReference type="EMBL" id="JAAAIN010003176">
    <property type="protein sequence ID" value="KAG0287231.1"/>
    <property type="molecule type" value="Genomic_DNA"/>
</dbReference>
<organism evidence="4 5">
    <name type="scientific">Linnemannia gamsii</name>
    <dbReference type="NCBI Taxonomy" id="64522"/>
    <lineage>
        <taxon>Eukaryota</taxon>
        <taxon>Fungi</taxon>
        <taxon>Fungi incertae sedis</taxon>
        <taxon>Mucoromycota</taxon>
        <taxon>Mortierellomycotina</taxon>
        <taxon>Mortierellomycetes</taxon>
        <taxon>Mortierellales</taxon>
        <taxon>Mortierellaceae</taxon>
        <taxon>Linnemannia</taxon>
    </lineage>
</organism>
<evidence type="ECO:0000313" key="4">
    <source>
        <dbReference type="EMBL" id="KAG0287231.1"/>
    </source>
</evidence>
<dbReference type="Proteomes" id="UP000823405">
    <property type="component" value="Unassembled WGS sequence"/>
</dbReference>
<dbReference type="InterPro" id="IPR035979">
    <property type="entry name" value="RBD_domain_sf"/>
</dbReference>
<dbReference type="GO" id="GO:0003723">
    <property type="term" value="F:RNA binding"/>
    <property type="evidence" value="ECO:0007669"/>
    <property type="project" value="UniProtKB-UniRule"/>
</dbReference>
<dbReference type="OrthoDB" id="6730379at2759"/>
<keyword evidence="1" id="KW-0694">RNA-binding</keyword>
<comment type="caution">
    <text evidence="4">The sequence shown here is derived from an EMBL/GenBank/DDBJ whole genome shotgun (WGS) entry which is preliminary data.</text>
</comment>
<gene>
    <name evidence="4" type="ORF">BGZ97_007160</name>
</gene>
<protein>
    <recommendedName>
        <fullName evidence="3">RRM domain-containing protein</fullName>
    </recommendedName>
</protein>
<feature type="domain" description="RRM" evidence="3">
    <location>
        <begin position="1"/>
        <end position="68"/>
    </location>
</feature>
<evidence type="ECO:0000313" key="5">
    <source>
        <dbReference type="Proteomes" id="UP000823405"/>
    </source>
</evidence>
<dbReference type="AlphaFoldDB" id="A0A9P6UF52"/>
<name>A0A9P6UF52_9FUNG</name>
<sequence length="140" mass="15680">YMLLKLFSPFGKVTKLDFMFHYSGPKKGTPRGYCFLDYETSSQAAAAIKQMNRRSLKNRPLIVSLANIAPPSTDHHHPDGRKRTQDPNRPTAFSILKAGALKNASTDEKIKAMELCIRSRIVIFFIIITDDDVGIVNVIA</sequence>
<evidence type="ECO:0000259" key="3">
    <source>
        <dbReference type="PROSITE" id="PS50102"/>
    </source>
</evidence>
<accession>A0A9P6UF52</accession>
<dbReference type="SUPFAM" id="SSF54928">
    <property type="entry name" value="RNA-binding domain, RBD"/>
    <property type="match status" value="1"/>
</dbReference>
<feature type="non-terminal residue" evidence="4">
    <location>
        <position position="140"/>
    </location>
</feature>
<keyword evidence="5" id="KW-1185">Reference proteome</keyword>
<evidence type="ECO:0000256" key="2">
    <source>
        <dbReference type="SAM" id="MobiDB-lite"/>
    </source>
</evidence>
<dbReference type="Pfam" id="PF00076">
    <property type="entry name" value="RRM_1"/>
    <property type="match status" value="1"/>
</dbReference>
<feature type="compositionally biased region" description="Basic and acidic residues" evidence="2">
    <location>
        <begin position="73"/>
        <end position="86"/>
    </location>
</feature>
<proteinExistence type="predicted"/>
<dbReference type="InterPro" id="IPR012677">
    <property type="entry name" value="Nucleotide-bd_a/b_plait_sf"/>
</dbReference>
<dbReference type="Gene3D" id="3.30.70.330">
    <property type="match status" value="1"/>
</dbReference>
<evidence type="ECO:0000256" key="1">
    <source>
        <dbReference type="PROSITE-ProRule" id="PRU00176"/>
    </source>
</evidence>
<dbReference type="InterPro" id="IPR000504">
    <property type="entry name" value="RRM_dom"/>
</dbReference>